<name>A0A397HQM5_9GLOM</name>
<dbReference type="GO" id="GO:0015074">
    <property type="term" value="P:DNA integration"/>
    <property type="evidence" value="ECO:0007669"/>
    <property type="project" value="InterPro"/>
</dbReference>
<evidence type="ECO:0000259" key="2">
    <source>
        <dbReference type="Pfam" id="PF01498"/>
    </source>
</evidence>
<evidence type="ECO:0000313" key="3">
    <source>
        <dbReference type="EMBL" id="RHZ65471.1"/>
    </source>
</evidence>
<comment type="caution">
    <text evidence="3">The sequence shown here is derived from an EMBL/GenBank/DDBJ whole genome shotgun (WGS) entry which is preliminary data.</text>
</comment>
<evidence type="ECO:0000256" key="1">
    <source>
        <dbReference type="SAM" id="MobiDB-lite"/>
    </source>
</evidence>
<feature type="region of interest" description="Disordered" evidence="1">
    <location>
        <begin position="47"/>
        <end position="75"/>
    </location>
</feature>
<dbReference type="EMBL" id="PQFF01000288">
    <property type="protein sequence ID" value="RHZ65471.1"/>
    <property type="molecule type" value="Genomic_DNA"/>
</dbReference>
<evidence type="ECO:0000313" key="4">
    <source>
        <dbReference type="Proteomes" id="UP000266861"/>
    </source>
</evidence>
<dbReference type="GO" id="GO:0006313">
    <property type="term" value="P:DNA transposition"/>
    <property type="evidence" value="ECO:0007669"/>
    <property type="project" value="InterPro"/>
</dbReference>
<dbReference type="Proteomes" id="UP000266861">
    <property type="component" value="Unassembled WGS sequence"/>
</dbReference>
<proteinExistence type="predicted"/>
<reference evidence="3 4" key="1">
    <citation type="submission" date="2018-08" db="EMBL/GenBank/DDBJ databases">
        <title>Genome and evolution of the arbuscular mycorrhizal fungus Diversispora epigaea (formerly Glomus versiforme) and its bacterial endosymbionts.</title>
        <authorList>
            <person name="Sun X."/>
            <person name="Fei Z."/>
            <person name="Harrison M."/>
        </authorList>
    </citation>
    <scope>NUCLEOTIDE SEQUENCE [LARGE SCALE GENOMIC DNA]</scope>
    <source>
        <strain evidence="3 4">IT104</strain>
    </source>
</reference>
<sequence>MELFLEIIFLHKHPARPKWGFAKIAFYIHCCKTTVIYWVKKYRKNKDLSDKGRSDRPRCTTEKQDKQMTKMAKTEHNITSNQIKEKTNKHGAEVSVRTVRRRLHEAGGKYINEISKPLLTKNHREKRRRNIKTLTGIELFLQMKAPFNYFHKKKRNLNADFMCKVYEKELLPSASKFFGGDNLDWFLQEDNDPKHRSKICAKWKAEKKIKVLPWLSMSLDQNLIENV</sequence>
<gene>
    <name evidence="3" type="ORF">Glove_315g20</name>
</gene>
<dbReference type="InterPro" id="IPR002492">
    <property type="entry name" value="Transposase_Tc1-like"/>
</dbReference>
<dbReference type="SUPFAM" id="SSF46689">
    <property type="entry name" value="Homeodomain-like"/>
    <property type="match status" value="1"/>
</dbReference>
<dbReference type="Pfam" id="PF01498">
    <property type="entry name" value="HTH_Tnp_Tc3_2"/>
    <property type="match status" value="1"/>
</dbReference>
<dbReference type="OrthoDB" id="2410351at2759"/>
<dbReference type="InterPro" id="IPR036397">
    <property type="entry name" value="RNaseH_sf"/>
</dbReference>
<dbReference type="AlphaFoldDB" id="A0A397HQM5"/>
<dbReference type="Gene3D" id="3.30.420.10">
    <property type="entry name" value="Ribonuclease H-like superfamily/Ribonuclease H"/>
    <property type="match status" value="1"/>
</dbReference>
<feature type="domain" description="Transposase Tc1-like" evidence="2">
    <location>
        <begin position="67"/>
        <end position="127"/>
    </location>
</feature>
<dbReference type="STRING" id="1348612.A0A397HQM5"/>
<dbReference type="InterPro" id="IPR009057">
    <property type="entry name" value="Homeodomain-like_sf"/>
</dbReference>
<protein>
    <recommendedName>
        <fullName evidence="2">Transposase Tc1-like domain-containing protein</fullName>
    </recommendedName>
</protein>
<accession>A0A397HQM5</accession>
<keyword evidence="4" id="KW-1185">Reference proteome</keyword>
<dbReference type="GO" id="GO:0003677">
    <property type="term" value="F:DNA binding"/>
    <property type="evidence" value="ECO:0007669"/>
    <property type="project" value="InterPro"/>
</dbReference>
<organism evidence="3 4">
    <name type="scientific">Diversispora epigaea</name>
    <dbReference type="NCBI Taxonomy" id="1348612"/>
    <lineage>
        <taxon>Eukaryota</taxon>
        <taxon>Fungi</taxon>
        <taxon>Fungi incertae sedis</taxon>
        <taxon>Mucoromycota</taxon>
        <taxon>Glomeromycotina</taxon>
        <taxon>Glomeromycetes</taxon>
        <taxon>Diversisporales</taxon>
        <taxon>Diversisporaceae</taxon>
        <taxon>Diversispora</taxon>
    </lineage>
</organism>